<dbReference type="Gene3D" id="2.60.40.10">
    <property type="entry name" value="Immunoglobulins"/>
    <property type="match status" value="1"/>
</dbReference>
<name>A0A9N9R7E1_9NEOP</name>
<accession>A0A9N9R7E1</accession>
<evidence type="ECO:0000256" key="1">
    <source>
        <dbReference type="SAM" id="MobiDB-lite"/>
    </source>
</evidence>
<feature type="region of interest" description="Disordered" evidence="1">
    <location>
        <begin position="18"/>
        <end position="38"/>
    </location>
</feature>
<dbReference type="EMBL" id="OU893335">
    <property type="protein sequence ID" value="CAG9791794.1"/>
    <property type="molecule type" value="Genomic_DNA"/>
</dbReference>
<reference evidence="2" key="2">
    <citation type="submission" date="2022-10" db="EMBL/GenBank/DDBJ databases">
        <authorList>
            <consortium name="ENA_rothamsted_submissions"/>
            <consortium name="culmorum"/>
            <person name="King R."/>
        </authorList>
    </citation>
    <scope>NUCLEOTIDE SEQUENCE</scope>
</reference>
<evidence type="ECO:0000313" key="2">
    <source>
        <dbReference type="EMBL" id="CAG9791794.1"/>
    </source>
</evidence>
<reference evidence="2" key="1">
    <citation type="submission" date="2021-12" db="EMBL/GenBank/DDBJ databases">
        <authorList>
            <person name="King R."/>
        </authorList>
    </citation>
    <scope>NUCLEOTIDE SEQUENCE</scope>
</reference>
<sequence length="120" mass="12789">MKHNNVFEALSSAQRELGKGLPTNASSTAPPAGSVENAIRPGLVAVDQPRPTPHTGPYFDLMASKNVTALLGKTAYLNCRVKNLGNKTETCAEETMTDGVIFTSEAPSRDEVQITGQMVE</sequence>
<organism evidence="2 3">
    <name type="scientific">Diatraea saccharalis</name>
    <name type="common">sugarcane borer</name>
    <dbReference type="NCBI Taxonomy" id="40085"/>
    <lineage>
        <taxon>Eukaryota</taxon>
        <taxon>Metazoa</taxon>
        <taxon>Ecdysozoa</taxon>
        <taxon>Arthropoda</taxon>
        <taxon>Hexapoda</taxon>
        <taxon>Insecta</taxon>
        <taxon>Pterygota</taxon>
        <taxon>Neoptera</taxon>
        <taxon>Endopterygota</taxon>
        <taxon>Lepidoptera</taxon>
        <taxon>Glossata</taxon>
        <taxon>Ditrysia</taxon>
        <taxon>Pyraloidea</taxon>
        <taxon>Crambidae</taxon>
        <taxon>Crambinae</taxon>
        <taxon>Diatraea</taxon>
    </lineage>
</organism>
<evidence type="ECO:0000313" key="3">
    <source>
        <dbReference type="Proteomes" id="UP001153714"/>
    </source>
</evidence>
<dbReference type="Proteomes" id="UP001153714">
    <property type="component" value="Chromosome 4"/>
</dbReference>
<dbReference type="AlphaFoldDB" id="A0A9N9R7E1"/>
<dbReference type="InterPro" id="IPR013783">
    <property type="entry name" value="Ig-like_fold"/>
</dbReference>
<dbReference type="OrthoDB" id="6377396at2759"/>
<protein>
    <submittedName>
        <fullName evidence="2">Uncharacterized protein</fullName>
    </submittedName>
</protein>
<keyword evidence="3" id="KW-1185">Reference proteome</keyword>
<proteinExistence type="predicted"/>
<gene>
    <name evidence="2" type="ORF">DIATSA_LOCUS9384</name>
</gene>